<organism evidence="3 4">
    <name type="scientific">Rubripirellula tenax</name>
    <dbReference type="NCBI Taxonomy" id="2528015"/>
    <lineage>
        <taxon>Bacteria</taxon>
        <taxon>Pseudomonadati</taxon>
        <taxon>Planctomycetota</taxon>
        <taxon>Planctomycetia</taxon>
        <taxon>Pirellulales</taxon>
        <taxon>Pirellulaceae</taxon>
        <taxon>Rubripirellula</taxon>
    </lineage>
</organism>
<comment type="caution">
    <text evidence="3">The sequence shown here is derived from an EMBL/GenBank/DDBJ whole genome shotgun (WGS) entry which is preliminary data.</text>
</comment>
<dbReference type="PANTHER" id="PTHR11113">
    <property type="entry name" value="N-ACETYLGLUCOSAMINE-6-PHOSPHATE DEACETYLASE"/>
    <property type="match status" value="1"/>
</dbReference>
<dbReference type="RefSeq" id="WP_146458438.1">
    <property type="nucleotide sequence ID" value="NZ_SJPW01000003.1"/>
</dbReference>
<protein>
    <submittedName>
        <fullName evidence="3">N-acetylglucosamine-6-phosphate deacetylase</fullName>
        <ecNumber evidence="3">3.5.1.25</ecNumber>
    </submittedName>
</protein>
<gene>
    <name evidence="3" type="primary">nagA_2</name>
    <name evidence="3" type="ORF">Poly51_29860</name>
</gene>
<dbReference type="Gene3D" id="3.20.20.140">
    <property type="entry name" value="Metal-dependent hydrolases"/>
    <property type="match status" value="1"/>
</dbReference>
<keyword evidence="4" id="KW-1185">Reference proteome</keyword>
<evidence type="ECO:0000313" key="3">
    <source>
        <dbReference type="EMBL" id="TWU57065.1"/>
    </source>
</evidence>
<accession>A0A5C6F770</accession>
<dbReference type="Proteomes" id="UP000318288">
    <property type="component" value="Unassembled WGS sequence"/>
</dbReference>
<dbReference type="AlphaFoldDB" id="A0A5C6F770"/>
<keyword evidence="2 3" id="KW-0378">Hydrolase</keyword>
<reference evidence="3 4" key="1">
    <citation type="submission" date="2019-02" db="EMBL/GenBank/DDBJ databases">
        <title>Deep-cultivation of Planctomycetes and their phenomic and genomic characterization uncovers novel biology.</title>
        <authorList>
            <person name="Wiegand S."/>
            <person name="Jogler M."/>
            <person name="Boedeker C."/>
            <person name="Pinto D."/>
            <person name="Vollmers J."/>
            <person name="Rivas-Marin E."/>
            <person name="Kohn T."/>
            <person name="Peeters S.H."/>
            <person name="Heuer A."/>
            <person name="Rast P."/>
            <person name="Oberbeckmann S."/>
            <person name="Bunk B."/>
            <person name="Jeske O."/>
            <person name="Meyerdierks A."/>
            <person name="Storesund J.E."/>
            <person name="Kallscheuer N."/>
            <person name="Luecker S."/>
            <person name="Lage O.M."/>
            <person name="Pohl T."/>
            <person name="Merkel B.J."/>
            <person name="Hornburger P."/>
            <person name="Mueller R.-W."/>
            <person name="Bruemmer F."/>
            <person name="Labrenz M."/>
            <person name="Spormann A.M."/>
            <person name="Op Den Camp H."/>
            <person name="Overmann J."/>
            <person name="Amann R."/>
            <person name="Jetten M.S.M."/>
            <person name="Mascher T."/>
            <person name="Medema M.H."/>
            <person name="Devos D.P."/>
            <person name="Kaster A.-K."/>
            <person name="Ovreas L."/>
            <person name="Rohde M."/>
            <person name="Galperin M.Y."/>
            <person name="Jogler C."/>
        </authorList>
    </citation>
    <scope>NUCLEOTIDE SEQUENCE [LARGE SCALE GENOMIC DNA]</scope>
    <source>
        <strain evidence="3 4">Poly51</strain>
    </source>
</reference>
<comment type="similarity">
    <text evidence="1">Belongs to the metallo-dependent hydrolases superfamily. NagA family.</text>
</comment>
<evidence type="ECO:0000256" key="1">
    <source>
        <dbReference type="ARBA" id="ARBA00010716"/>
    </source>
</evidence>
<dbReference type="InterPro" id="IPR032466">
    <property type="entry name" value="Metal_Hydrolase"/>
</dbReference>
<dbReference type="EMBL" id="SJPW01000003">
    <property type="protein sequence ID" value="TWU57065.1"/>
    <property type="molecule type" value="Genomic_DNA"/>
</dbReference>
<dbReference type="GO" id="GO:0008448">
    <property type="term" value="F:N-acetylglucosamine-6-phosphate deacetylase activity"/>
    <property type="evidence" value="ECO:0007669"/>
    <property type="project" value="UniProtKB-EC"/>
</dbReference>
<sequence length="304" mass="32445">MTGYFDLQVNGYAGVDFNADSLDDADFVRVCRRLANDGVDQILATIITAPIDTMIARIDRIARAMDEVDEVRRIIAGIHIEGPFISPVDGYVGAHPKSAVVPANADVADRLVGAGRGHIKMLTLAPESDPGGGVTGHLTDQGIVVAGGHSDASAEELDAAIDAGLALYTHLGNGCPASLPRHDNIIQRVLARSDRLFISFIADGHHVPDFALGNYFKCVPDDRIIIVTDAISAAGLGPGNYSLGDQTVEVTDDGAAWSADRTHFAGCATTMPKMGQILMHRIGASETQVKRWTQDNPHRLLFTR</sequence>
<name>A0A5C6F770_9BACT</name>
<proteinExistence type="inferred from homology"/>
<dbReference type="SUPFAM" id="SSF51556">
    <property type="entry name" value="Metallo-dependent hydrolases"/>
    <property type="match status" value="1"/>
</dbReference>
<dbReference type="GO" id="GO:0006046">
    <property type="term" value="P:N-acetylglucosamine catabolic process"/>
    <property type="evidence" value="ECO:0007669"/>
    <property type="project" value="TreeGrafter"/>
</dbReference>
<evidence type="ECO:0000256" key="2">
    <source>
        <dbReference type="ARBA" id="ARBA00022801"/>
    </source>
</evidence>
<dbReference type="OrthoDB" id="9776488at2"/>
<dbReference type="PANTHER" id="PTHR11113:SF14">
    <property type="entry name" value="N-ACETYLGLUCOSAMINE-6-PHOSPHATE DEACETYLASE"/>
    <property type="match status" value="1"/>
</dbReference>
<dbReference type="EC" id="3.5.1.25" evidence="3"/>
<evidence type="ECO:0000313" key="4">
    <source>
        <dbReference type="Proteomes" id="UP000318288"/>
    </source>
</evidence>